<comment type="caution">
    <text evidence="1">The sequence shown here is derived from an EMBL/GenBank/DDBJ whole genome shotgun (WGS) entry which is preliminary data.</text>
</comment>
<evidence type="ECO:0000313" key="1">
    <source>
        <dbReference type="EMBL" id="PAV93370.1"/>
    </source>
</evidence>
<dbReference type="AlphaFoldDB" id="A0A2A2M4G9"/>
<keyword evidence="2" id="KW-1185">Reference proteome</keyword>
<sequence length="199" mass="21606">MRWRSCAARRALQASLCGCRSWGDIRRFEEDGRQEHLNRNGRGLSFGVVSHGLSLARVAPAIFVIPANGRTCRLRLDRHRARGRRVVERDGDAAAFVGFLGEGGFECFRRGDRHRHDRRAEAHRTAALACRAGRSLQFQRADARQFGVGAAAGDGVALVGQGQAIAGVAIAANDDRALVVGLAALLGEDRESLRRGGRL</sequence>
<accession>A0A2A2M4G9</accession>
<protein>
    <submittedName>
        <fullName evidence="1">Uncharacterized protein</fullName>
    </submittedName>
</protein>
<proteinExistence type="predicted"/>
<gene>
    <name evidence="1" type="ORF">WR25_19080</name>
</gene>
<name>A0A2A2M4G9_9BILA</name>
<organism evidence="1 2">
    <name type="scientific">Diploscapter pachys</name>
    <dbReference type="NCBI Taxonomy" id="2018661"/>
    <lineage>
        <taxon>Eukaryota</taxon>
        <taxon>Metazoa</taxon>
        <taxon>Ecdysozoa</taxon>
        <taxon>Nematoda</taxon>
        <taxon>Chromadorea</taxon>
        <taxon>Rhabditida</taxon>
        <taxon>Rhabditina</taxon>
        <taxon>Rhabditomorpha</taxon>
        <taxon>Rhabditoidea</taxon>
        <taxon>Rhabditidae</taxon>
        <taxon>Diploscapter</taxon>
    </lineage>
</organism>
<dbReference type="Proteomes" id="UP000218231">
    <property type="component" value="Unassembled WGS sequence"/>
</dbReference>
<reference evidence="1 2" key="1">
    <citation type="journal article" date="2017" name="Curr. Biol.">
        <title>Genome architecture and evolution of a unichromosomal asexual nematode.</title>
        <authorList>
            <person name="Fradin H."/>
            <person name="Zegar C."/>
            <person name="Gutwein M."/>
            <person name="Lucas J."/>
            <person name="Kovtun M."/>
            <person name="Corcoran D."/>
            <person name="Baugh L.R."/>
            <person name="Kiontke K."/>
            <person name="Gunsalus K."/>
            <person name="Fitch D.H."/>
            <person name="Piano F."/>
        </authorList>
    </citation>
    <scope>NUCLEOTIDE SEQUENCE [LARGE SCALE GENOMIC DNA]</scope>
    <source>
        <strain evidence="1">PF1309</strain>
    </source>
</reference>
<dbReference type="EMBL" id="LIAE01005394">
    <property type="protein sequence ID" value="PAV93370.1"/>
    <property type="molecule type" value="Genomic_DNA"/>
</dbReference>
<evidence type="ECO:0000313" key="2">
    <source>
        <dbReference type="Proteomes" id="UP000218231"/>
    </source>
</evidence>